<dbReference type="InterPro" id="IPR015424">
    <property type="entry name" value="PyrdxlP-dep_Trfase"/>
</dbReference>
<dbReference type="GO" id="GO:0008483">
    <property type="term" value="F:transaminase activity"/>
    <property type="evidence" value="ECO:0007669"/>
    <property type="project" value="UniProtKB-KW"/>
</dbReference>
<protein>
    <submittedName>
        <fullName evidence="5">DegT/DnrJ/EryC1/StrS family aminotransferase</fullName>
    </submittedName>
</protein>
<evidence type="ECO:0000313" key="5">
    <source>
        <dbReference type="EMBL" id="MYD90568.1"/>
    </source>
</evidence>
<dbReference type="AlphaFoldDB" id="A0A6B1DTJ3"/>
<feature type="modified residue" description="N6-(pyridoxal phosphate)lysine" evidence="2">
    <location>
        <position position="208"/>
    </location>
</feature>
<dbReference type="GO" id="GO:0030170">
    <property type="term" value="F:pyridoxal phosphate binding"/>
    <property type="evidence" value="ECO:0007669"/>
    <property type="project" value="TreeGrafter"/>
</dbReference>
<dbReference type="CDD" id="cd00616">
    <property type="entry name" value="AHBA_syn"/>
    <property type="match status" value="1"/>
</dbReference>
<keyword evidence="2 3" id="KW-0663">Pyridoxal phosphate</keyword>
<proteinExistence type="inferred from homology"/>
<comment type="similarity">
    <text evidence="3">Belongs to the DegT/DnrJ/EryC1 family.</text>
</comment>
<dbReference type="PIRSF" id="PIRSF000390">
    <property type="entry name" value="PLP_StrS"/>
    <property type="match status" value="1"/>
</dbReference>
<dbReference type="EMBL" id="VXPY01000069">
    <property type="protein sequence ID" value="MYD90568.1"/>
    <property type="molecule type" value="Genomic_DNA"/>
</dbReference>
<dbReference type="GO" id="GO:0000271">
    <property type="term" value="P:polysaccharide biosynthetic process"/>
    <property type="evidence" value="ECO:0007669"/>
    <property type="project" value="TreeGrafter"/>
</dbReference>
<gene>
    <name evidence="5" type="ORF">F4Y08_09580</name>
</gene>
<dbReference type="InterPro" id="IPR015421">
    <property type="entry name" value="PyrdxlP-dep_Trfase_major"/>
</dbReference>
<comment type="caution">
    <text evidence="5">The sequence shown here is derived from an EMBL/GenBank/DDBJ whole genome shotgun (WGS) entry which is preliminary data.</text>
</comment>
<dbReference type="SUPFAM" id="SSF53383">
    <property type="entry name" value="PLP-dependent transferases"/>
    <property type="match status" value="1"/>
</dbReference>
<dbReference type="InterPro" id="IPR015422">
    <property type="entry name" value="PyrdxlP-dep_Trfase_small"/>
</dbReference>
<organism evidence="5">
    <name type="scientific">Caldilineaceae bacterium SB0662_bin_9</name>
    <dbReference type="NCBI Taxonomy" id="2605258"/>
    <lineage>
        <taxon>Bacteria</taxon>
        <taxon>Bacillati</taxon>
        <taxon>Chloroflexota</taxon>
        <taxon>Caldilineae</taxon>
        <taxon>Caldilineales</taxon>
        <taxon>Caldilineaceae</taxon>
    </lineage>
</organism>
<dbReference type="PANTHER" id="PTHR30244:SF34">
    <property type="entry name" value="DTDP-4-AMINO-4,6-DIDEOXYGALACTOSE TRANSAMINASE"/>
    <property type="match status" value="1"/>
</dbReference>
<dbReference type="PANTHER" id="PTHR30244">
    <property type="entry name" value="TRANSAMINASE"/>
    <property type="match status" value="1"/>
</dbReference>
<dbReference type="Gene3D" id="3.90.1150.10">
    <property type="entry name" value="Aspartate Aminotransferase, domain 1"/>
    <property type="match status" value="1"/>
</dbReference>
<evidence type="ECO:0000256" key="1">
    <source>
        <dbReference type="PIRSR" id="PIRSR000390-1"/>
    </source>
</evidence>
<feature type="active site" description="Proton acceptor" evidence="1">
    <location>
        <position position="208"/>
    </location>
</feature>
<dbReference type="Pfam" id="PF01041">
    <property type="entry name" value="DegT_DnrJ_EryC1"/>
    <property type="match status" value="1"/>
</dbReference>
<accession>A0A6B1DTJ3</accession>
<name>A0A6B1DTJ3_9CHLR</name>
<evidence type="ECO:0000256" key="3">
    <source>
        <dbReference type="RuleBase" id="RU004508"/>
    </source>
</evidence>
<reference evidence="5" key="1">
    <citation type="submission" date="2019-09" db="EMBL/GenBank/DDBJ databases">
        <title>Characterisation of the sponge microbiome using genome-centric metagenomics.</title>
        <authorList>
            <person name="Engelberts J.P."/>
            <person name="Robbins S.J."/>
            <person name="De Goeij J.M."/>
            <person name="Aranda M."/>
            <person name="Bell S.C."/>
            <person name="Webster N.S."/>
        </authorList>
    </citation>
    <scope>NUCLEOTIDE SEQUENCE</scope>
    <source>
        <strain evidence="5">SB0662_bin_9</strain>
    </source>
</reference>
<keyword evidence="5" id="KW-0808">Transferase</keyword>
<keyword evidence="5" id="KW-0032">Aminotransferase</keyword>
<dbReference type="Gene3D" id="3.40.640.10">
    <property type="entry name" value="Type I PLP-dependent aspartate aminotransferase-like (Major domain)"/>
    <property type="match status" value="1"/>
</dbReference>
<feature type="region of interest" description="Disordered" evidence="4">
    <location>
        <begin position="1"/>
        <end position="24"/>
    </location>
</feature>
<evidence type="ECO:0000256" key="4">
    <source>
        <dbReference type="SAM" id="MobiDB-lite"/>
    </source>
</evidence>
<dbReference type="InterPro" id="IPR000653">
    <property type="entry name" value="DegT/StrS_aminotransferase"/>
</dbReference>
<sequence>MTATNTDALAIAEGTPARSTPPEAPLPGLLAYTEDEEKAVVEVIRSRNLYRFMGDEGDSPARQLELEMAEANGTKHALAVTSGTAALLCSLQGLGVGPGDEVIVPAFCWIASVSAILAIGAVPIITEVDDSLTLDPDAVRANISPYTKAIMPVHMRGVPANMTAIVEIAKEHGLLVLEDTAQANGGSFGGKALGSIGDVGAFSLQASKIITTGEGGMVITDDDEVYTRATMFHDPFASRLVEVPESRLMWGLNFRMNEMIAAAGRVQLAKRKRIVDAMRVRKGLIKNGIGEVTTEKGIGFRRLHDEEGDTAVSLVMFLPTQEDAGRVGTALAAENISAGRMFDPEGVDQHVYASWHSVLNKMQWSEAGGPWSWARRDVEYSPDMCPVSTDLLSRAVQLHVMPTMSNTDVEETIDGTIKVLSALL</sequence>
<evidence type="ECO:0000256" key="2">
    <source>
        <dbReference type="PIRSR" id="PIRSR000390-2"/>
    </source>
</evidence>